<name>A0ABV3QYG0_9HYPH</name>
<keyword evidence="2 6" id="KW-0819">tRNA processing</keyword>
<evidence type="ECO:0000313" key="8">
    <source>
        <dbReference type="EMBL" id="MEW9806114.1"/>
    </source>
</evidence>
<comment type="function">
    <text evidence="6">Ligates lysine onto the cytidine present at position 34 of the AUA codon-specific tRNA(Ile) that contains the anticodon CAU, in an ATP-dependent manner. Cytidine is converted to lysidine, thus changing the amino acid specificity of the tRNA from methionine to isoleucine.</text>
</comment>
<evidence type="ECO:0000313" key="9">
    <source>
        <dbReference type="Proteomes" id="UP001556196"/>
    </source>
</evidence>
<dbReference type="CDD" id="cd01992">
    <property type="entry name" value="TilS_N"/>
    <property type="match status" value="1"/>
</dbReference>
<dbReference type="NCBIfam" id="TIGR02432">
    <property type="entry name" value="lysidine_TilS_N"/>
    <property type="match status" value="1"/>
</dbReference>
<dbReference type="Pfam" id="PF01171">
    <property type="entry name" value="ATP_bind_3"/>
    <property type="match status" value="1"/>
</dbReference>
<keyword evidence="4 6" id="KW-0067">ATP-binding</keyword>
<keyword evidence="1 6" id="KW-0436">Ligase</keyword>
<comment type="caution">
    <text evidence="8">The sequence shown here is derived from an EMBL/GenBank/DDBJ whole genome shotgun (WGS) entry which is preliminary data.</text>
</comment>
<dbReference type="Proteomes" id="UP001556196">
    <property type="component" value="Unassembled WGS sequence"/>
</dbReference>
<evidence type="ECO:0000256" key="6">
    <source>
        <dbReference type="HAMAP-Rule" id="MF_01161"/>
    </source>
</evidence>
<evidence type="ECO:0000256" key="3">
    <source>
        <dbReference type="ARBA" id="ARBA00022741"/>
    </source>
</evidence>
<organism evidence="8 9">
    <name type="scientific">Mesorhizobium marinum</name>
    <dbReference type="NCBI Taxonomy" id="3228790"/>
    <lineage>
        <taxon>Bacteria</taxon>
        <taxon>Pseudomonadati</taxon>
        <taxon>Pseudomonadota</taxon>
        <taxon>Alphaproteobacteria</taxon>
        <taxon>Hyphomicrobiales</taxon>
        <taxon>Phyllobacteriaceae</taxon>
        <taxon>Mesorhizobium</taxon>
    </lineage>
</organism>
<evidence type="ECO:0000256" key="1">
    <source>
        <dbReference type="ARBA" id="ARBA00022598"/>
    </source>
</evidence>
<proteinExistence type="inferred from homology"/>
<dbReference type="InterPro" id="IPR014729">
    <property type="entry name" value="Rossmann-like_a/b/a_fold"/>
</dbReference>
<keyword evidence="3 6" id="KW-0547">Nucleotide-binding</keyword>
<feature type="domain" description="tRNA(Ile)-lysidine/2-thiocytidine synthase N-terminal" evidence="7">
    <location>
        <begin position="25"/>
        <end position="209"/>
    </location>
</feature>
<dbReference type="HAMAP" id="MF_01161">
    <property type="entry name" value="tRNA_Ile_lys_synt"/>
    <property type="match status" value="1"/>
</dbReference>
<comment type="domain">
    <text evidence="6">The N-terminal region contains the highly conserved SGGXDS motif, predicted to be a P-loop motif involved in ATP binding.</text>
</comment>
<evidence type="ECO:0000259" key="7">
    <source>
        <dbReference type="Pfam" id="PF01171"/>
    </source>
</evidence>
<dbReference type="PANTHER" id="PTHR43033">
    <property type="entry name" value="TRNA(ILE)-LYSIDINE SYNTHASE-RELATED"/>
    <property type="match status" value="1"/>
</dbReference>
<dbReference type="Gene3D" id="3.40.50.620">
    <property type="entry name" value="HUPs"/>
    <property type="match status" value="1"/>
</dbReference>
<dbReference type="InterPro" id="IPR012795">
    <property type="entry name" value="tRNA_Ile_lys_synt_N"/>
</dbReference>
<comment type="catalytic activity">
    <reaction evidence="5 6">
        <text>cytidine(34) in tRNA(Ile2) + L-lysine + ATP = lysidine(34) in tRNA(Ile2) + AMP + diphosphate + H(+)</text>
        <dbReference type="Rhea" id="RHEA:43744"/>
        <dbReference type="Rhea" id="RHEA-COMP:10625"/>
        <dbReference type="Rhea" id="RHEA-COMP:10670"/>
        <dbReference type="ChEBI" id="CHEBI:15378"/>
        <dbReference type="ChEBI" id="CHEBI:30616"/>
        <dbReference type="ChEBI" id="CHEBI:32551"/>
        <dbReference type="ChEBI" id="CHEBI:33019"/>
        <dbReference type="ChEBI" id="CHEBI:82748"/>
        <dbReference type="ChEBI" id="CHEBI:83665"/>
        <dbReference type="ChEBI" id="CHEBI:456215"/>
        <dbReference type="EC" id="6.3.4.19"/>
    </reaction>
</comment>
<keyword evidence="6" id="KW-0963">Cytoplasm</keyword>
<gene>
    <name evidence="6 8" type="primary">tilS</name>
    <name evidence="8" type="ORF">ABUE31_08980</name>
</gene>
<dbReference type="PANTHER" id="PTHR43033:SF1">
    <property type="entry name" value="TRNA(ILE)-LYSIDINE SYNTHASE-RELATED"/>
    <property type="match status" value="1"/>
</dbReference>
<feature type="binding site" evidence="6">
    <location>
        <begin position="30"/>
        <end position="35"/>
    </location>
    <ligand>
        <name>ATP</name>
        <dbReference type="ChEBI" id="CHEBI:30616"/>
    </ligand>
</feature>
<evidence type="ECO:0000256" key="4">
    <source>
        <dbReference type="ARBA" id="ARBA00022840"/>
    </source>
</evidence>
<dbReference type="RefSeq" id="WP_367723189.1">
    <property type="nucleotide sequence ID" value="NZ_JBFOCI010000002.1"/>
</dbReference>
<reference evidence="8 9" key="1">
    <citation type="submission" date="2024-06" db="EMBL/GenBank/DDBJ databases">
        <authorList>
            <person name="Tuo L."/>
        </authorList>
    </citation>
    <scope>NUCLEOTIDE SEQUENCE [LARGE SCALE GENOMIC DNA]</scope>
    <source>
        <strain evidence="8 9">ZMM04-5</strain>
    </source>
</reference>
<evidence type="ECO:0000256" key="2">
    <source>
        <dbReference type="ARBA" id="ARBA00022694"/>
    </source>
</evidence>
<dbReference type="GO" id="GO:0032267">
    <property type="term" value="F:tRNA(Ile)-lysidine synthase activity"/>
    <property type="evidence" value="ECO:0007669"/>
    <property type="project" value="UniProtKB-EC"/>
</dbReference>
<dbReference type="EC" id="6.3.4.19" evidence="6"/>
<comment type="subcellular location">
    <subcellularLocation>
        <location evidence="6">Cytoplasm</location>
    </subcellularLocation>
</comment>
<comment type="similarity">
    <text evidence="6">Belongs to the tRNA(Ile)-lysidine synthase family.</text>
</comment>
<protein>
    <recommendedName>
        <fullName evidence="6">tRNA(Ile)-lysidine synthase</fullName>
        <ecNumber evidence="6">6.3.4.19</ecNumber>
    </recommendedName>
    <alternativeName>
        <fullName evidence="6">tRNA(Ile)-2-lysyl-cytidine synthase</fullName>
    </alternativeName>
    <alternativeName>
        <fullName evidence="6">tRNA(Ile)-lysidine synthetase</fullName>
    </alternativeName>
</protein>
<dbReference type="SUPFAM" id="SSF52402">
    <property type="entry name" value="Adenine nucleotide alpha hydrolases-like"/>
    <property type="match status" value="1"/>
</dbReference>
<dbReference type="InterPro" id="IPR012094">
    <property type="entry name" value="tRNA_Ile_lys_synt"/>
</dbReference>
<sequence length="433" mass="45958">MLTPPLGIELSQPFQSLDLAPRRAVLAAVSGGSDSVALLTLLKGHLDRHAPAIRLVAATVDHALRAESASEAAQVARFCATIGVEHLTLRWTGDKPATGLSAAARDSRHRLLAEAAEREGSDLVLTGHTADDQAETVIMRRARSADGDAWYGLAGMAPATLFDGRFWFARPLIAARRQALRSYLVARGTGWIDDPTNADQRHERARVRRRLAAPDGEALVAEALSIASAGAAAREDIGRRVASLVAAYADSPAQGLLRLRPEILADADQEGVLQAFRVLLAVAGGAAHLPDHARAATLLARLAGEGASRRVLSRALVDRRRTGIFILRESRNLPDPAIAPEGGIWDGRYRLVRAEAAPRFARPGANGAPDSLERLAAGGRPAPPRGWSAVPVLAPWARFLPSFDVAAARAVAALIGAPEIPGPPFREHIESKA</sequence>
<dbReference type="EMBL" id="JBFOCI010000002">
    <property type="protein sequence ID" value="MEW9806114.1"/>
    <property type="molecule type" value="Genomic_DNA"/>
</dbReference>
<keyword evidence="9" id="KW-1185">Reference proteome</keyword>
<accession>A0ABV3QYG0</accession>
<dbReference type="InterPro" id="IPR011063">
    <property type="entry name" value="TilS/TtcA_N"/>
</dbReference>
<evidence type="ECO:0000256" key="5">
    <source>
        <dbReference type="ARBA" id="ARBA00048539"/>
    </source>
</evidence>